<dbReference type="EMBL" id="JAIZAY010000018">
    <property type="protein sequence ID" value="KAJ8025078.1"/>
    <property type="molecule type" value="Genomic_DNA"/>
</dbReference>
<keyword evidence="1" id="KW-0472">Membrane</keyword>
<keyword evidence="1" id="KW-0812">Transmembrane</keyword>
<dbReference type="OrthoDB" id="6264873at2759"/>
<feature type="transmembrane region" description="Helical" evidence="1">
    <location>
        <begin position="214"/>
        <end position="239"/>
    </location>
</feature>
<evidence type="ECO:0000256" key="1">
    <source>
        <dbReference type="SAM" id="Phobius"/>
    </source>
</evidence>
<comment type="caution">
    <text evidence="2">The sequence shown here is derived from an EMBL/GenBank/DDBJ whole genome shotgun (WGS) entry which is preliminary data.</text>
</comment>
<accession>A0A9Q0YM96</accession>
<gene>
    <name evidence="2" type="ORF">HOLleu_35182</name>
</gene>
<sequence length="276" mass="30875">MLIVTSSFTQGYQWGITIWRSKNQSAMDNEENKIEELLPMIGLSTLDDFVQSPPPFLKLLSTAPLQWAVNRTLVNICVDTRRHLYFRGAIGNVLKFETEEKFETIVRSLLSRLLVLEVKLEAGTCCTSIGVHYFVTVNTSHPVIKSQILTAVNAVRTRVTNGGPLVLKIDFNNVLKSWFRGLPGYRGSKMGDTASLAEIVITSKPEVDPCFRTVFIGTGIITGVIMLAFLLCCVTYFAAREIRTSNKKSRIQGEIKHLTWRNNVPVCSTNFGIHFG</sequence>
<evidence type="ECO:0000313" key="3">
    <source>
        <dbReference type="Proteomes" id="UP001152320"/>
    </source>
</evidence>
<reference evidence="2" key="1">
    <citation type="submission" date="2021-10" db="EMBL/GenBank/DDBJ databases">
        <title>Tropical sea cucumber genome reveals ecological adaptation and Cuvierian tubules defense mechanism.</title>
        <authorList>
            <person name="Chen T."/>
        </authorList>
    </citation>
    <scope>NUCLEOTIDE SEQUENCE</scope>
    <source>
        <strain evidence="2">Nanhai2018</strain>
        <tissue evidence="2">Muscle</tissue>
    </source>
</reference>
<keyword evidence="1" id="KW-1133">Transmembrane helix</keyword>
<keyword evidence="3" id="KW-1185">Reference proteome</keyword>
<dbReference type="AlphaFoldDB" id="A0A9Q0YM96"/>
<organism evidence="2 3">
    <name type="scientific">Holothuria leucospilota</name>
    <name type="common">Black long sea cucumber</name>
    <name type="synonym">Mertensiothuria leucospilota</name>
    <dbReference type="NCBI Taxonomy" id="206669"/>
    <lineage>
        <taxon>Eukaryota</taxon>
        <taxon>Metazoa</taxon>
        <taxon>Echinodermata</taxon>
        <taxon>Eleutherozoa</taxon>
        <taxon>Echinozoa</taxon>
        <taxon>Holothuroidea</taxon>
        <taxon>Aspidochirotacea</taxon>
        <taxon>Aspidochirotida</taxon>
        <taxon>Holothuriidae</taxon>
        <taxon>Holothuria</taxon>
    </lineage>
</organism>
<proteinExistence type="predicted"/>
<dbReference type="Proteomes" id="UP001152320">
    <property type="component" value="Chromosome 18"/>
</dbReference>
<name>A0A9Q0YM96_HOLLE</name>
<protein>
    <submittedName>
        <fullName evidence="2">Uncharacterized protein</fullName>
    </submittedName>
</protein>
<evidence type="ECO:0000313" key="2">
    <source>
        <dbReference type="EMBL" id="KAJ8025078.1"/>
    </source>
</evidence>